<feature type="non-terminal residue" evidence="1">
    <location>
        <position position="1"/>
    </location>
</feature>
<protein>
    <submittedName>
        <fullName evidence="1">7299_t:CDS:1</fullName>
    </submittedName>
</protein>
<dbReference type="EMBL" id="CAJVPZ010015130">
    <property type="protein sequence ID" value="CAG8663452.1"/>
    <property type="molecule type" value="Genomic_DNA"/>
</dbReference>
<reference evidence="1" key="1">
    <citation type="submission" date="2021-06" db="EMBL/GenBank/DDBJ databases">
        <authorList>
            <person name="Kallberg Y."/>
            <person name="Tangrot J."/>
            <person name="Rosling A."/>
        </authorList>
    </citation>
    <scope>NUCLEOTIDE SEQUENCE</scope>
    <source>
        <strain evidence="1">IN212</strain>
    </source>
</reference>
<accession>A0A9N9E433</accession>
<dbReference type="OrthoDB" id="10559827at2759"/>
<dbReference type="Proteomes" id="UP000789396">
    <property type="component" value="Unassembled WGS sequence"/>
</dbReference>
<gene>
    <name evidence="1" type="ORF">RFULGI_LOCUS8943</name>
</gene>
<dbReference type="AlphaFoldDB" id="A0A9N9E433"/>
<keyword evidence="2" id="KW-1185">Reference proteome</keyword>
<evidence type="ECO:0000313" key="1">
    <source>
        <dbReference type="EMBL" id="CAG8663452.1"/>
    </source>
</evidence>
<comment type="caution">
    <text evidence="1">The sequence shown here is derived from an EMBL/GenBank/DDBJ whole genome shotgun (WGS) entry which is preliminary data.</text>
</comment>
<evidence type="ECO:0000313" key="2">
    <source>
        <dbReference type="Proteomes" id="UP000789396"/>
    </source>
</evidence>
<organism evidence="1 2">
    <name type="scientific">Racocetra fulgida</name>
    <dbReference type="NCBI Taxonomy" id="60492"/>
    <lineage>
        <taxon>Eukaryota</taxon>
        <taxon>Fungi</taxon>
        <taxon>Fungi incertae sedis</taxon>
        <taxon>Mucoromycota</taxon>
        <taxon>Glomeromycotina</taxon>
        <taxon>Glomeromycetes</taxon>
        <taxon>Diversisporales</taxon>
        <taxon>Gigasporaceae</taxon>
        <taxon>Racocetra</taxon>
    </lineage>
</organism>
<name>A0A9N9E433_9GLOM</name>
<sequence length="44" mass="5193">NTHLKRLLGHTAPLPELINALEKLSRHQLQNSQYQQYRLRGSIR</sequence>
<proteinExistence type="predicted"/>